<evidence type="ECO:0000256" key="3">
    <source>
        <dbReference type="SAM" id="SignalP"/>
    </source>
</evidence>
<dbReference type="InterPro" id="IPR008397">
    <property type="entry name" value="Alginate_lyase_dom"/>
</dbReference>
<evidence type="ECO:0000256" key="2">
    <source>
        <dbReference type="ARBA" id="ARBA00023239"/>
    </source>
</evidence>
<feature type="domain" description="Alginate lyase" evidence="4">
    <location>
        <begin position="41"/>
        <end position="282"/>
    </location>
</feature>
<reference evidence="5 6" key="1">
    <citation type="journal article" date="2013" name="Genome Announc.">
        <title>Multiple genome sequences of Helicobacter pylori strains of diverse disease and antibiotic resistance backgrounds from Malaysia.</title>
        <authorList>
            <person name="Rehvathy V."/>
            <person name="Tan M.H."/>
            <person name="Gunaletchumy S.P."/>
            <person name="Teh X."/>
            <person name="Wang S."/>
            <person name="Baybayan P."/>
            <person name="Singh S."/>
            <person name="Ashby M."/>
            <person name="Kaakoush N.O."/>
            <person name="Mitchell H.M."/>
            <person name="Croft L.J."/>
            <person name="Goh K.L."/>
            <person name="Loke M.F."/>
            <person name="Vadivelu J."/>
        </authorList>
    </citation>
    <scope>NUCLEOTIDE SEQUENCE [LARGE SCALE GENOMIC DNA]</scope>
    <source>
        <strain evidence="5 6">UM038</strain>
    </source>
</reference>
<gene>
    <name evidence="5" type="ORF">N199_02840</name>
</gene>
<dbReference type="AlphaFoldDB" id="A0AAV3JP76"/>
<evidence type="ECO:0000256" key="1">
    <source>
        <dbReference type="ARBA" id="ARBA00022729"/>
    </source>
</evidence>
<dbReference type="Gene3D" id="1.50.10.100">
    <property type="entry name" value="Chondroitin AC/alginate lyase"/>
    <property type="match status" value="1"/>
</dbReference>
<protein>
    <submittedName>
        <fullName evidence="5">Alginate lyase</fullName>
    </submittedName>
</protein>
<dbReference type="EMBL" id="AUSL01000041">
    <property type="protein sequence ID" value="EPZ67346.1"/>
    <property type="molecule type" value="Genomic_DNA"/>
</dbReference>
<accession>A0AAV3JP76</accession>
<feature type="signal peptide" evidence="3">
    <location>
        <begin position="1"/>
        <end position="21"/>
    </location>
</feature>
<comment type="caution">
    <text evidence="5">The sequence shown here is derived from an EMBL/GenBank/DDBJ whole genome shotgun (WGS) entry which is preliminary data.</text>
</comment>
<organism evidence="5 6">
    <name type="scientific">Helicobacter pylori UM038</name>
    <dbReference type="NCBI Taxonomy" id="1352343"/>
    <lineage>
        <taxon>Bacteria</taxon>
        <taxon>Pseudomonadati</taxon>
        <taxon>Campylobacterota</taxon>
        <taxon>Epsilonproteobacteria</taxon>
        <taxon>Campylobacterales</taxon>
        <taxon>Helicobacteraceae</taxon>
        <taxon>Helicobacter</taxon>
    </lineage>
</organism>
<proteinExistence type="predicted"/>
<feature type="chain" id="PRO_5043999616" evidence="3">
    <location>
        <begin position="22"/>
        <end position="331"/>
    </location>
</feature>
<keyword evidence="2 5" id="KW-0456">Lyase</keyword>
<evidence type="ECO:0000259" key="4">
    <source>
        <dbReference type="Pfam" id="PF05426"/>
    </source>
</evidence>
<dbReference type="GO" id="GO:0042597">
    <property type="term" value="C:periplasmic space"/>
    <property type="evidence" value="ECO:0007669"/>
    <property type="project" value="InterPro"/>
</dbReference>
<dbReference type="InterPro" id="IPR008929">
    <property type="entry name" value="Chondroitin_lyas"/>
</dbReference>
<dbReference type="SUPFAM" id="SSF48230">
    <property type="entry name" value="Chondroitin AC/alginate lyase"/>
    <property type="match status" value="1"/>
</dbReference>
<name>A0AAV3JP76_HELPX</name>
<evidence type="ECO:0000313" key="6">
    <source>
        <dbReference type="Proteomes" id="UP000015451"/>
    </source>
</evidence>
<evidence type="ECO:0000313" key="5">
    <source>
        <dbReference type="EMBL" id="EPZ67346.1"/>
    </source>
</evidence>
<dbReference type="Proteomes" id="UP000015451">
    <property type="component" value="Unassembled WGS sequence"/>
</dbReference>
<dbReference type="GO" id="GO:0016829">
    <property type="term" value="F:lyase activity"/>
    <property type="evidence" value="ECO:0007669"/>
    <property type="project" value="UniProtKB-KW"/>
</dbReference>
<keyword evidence="1 3" id="KW-0732">Signal</keyword>
<dbReference type="RefSeq" id="WP_021302109.1">
    <property type="nucleotide sequence ID" value="NZ_AUSL01000041.1"/>
</dbReference>
<sequence length="331" mass="37812">MKRFVLFLLFMRVCVCVQAHADQDYFFRDFKSTDLPQKLHLDKKLSQTIQPCTQLNASKHYTSTGVREPDACTKSFKKSATMSYDLALGYWVSKNKQYGLKAIEILNAWAKELQSVDTYQSEDNINFYMPYMNMAYWFVKKAFPSPEYEDFIKRMQQYSQSALNTNHGAWGILFDVSSALALDDHALLQNSANRWQEWVFKAIDENGVIPSAITRSDTSDYHGGPTKGIKGIAYTNFALLALTVSGELLFENGYDLWGSEAGKRLSVAYNKTATWILNPETFPYFQPNLIGVHNNAYFIILAKHYSSPSADELLKQGDLHEDGFRLKLRSL</sequence>
<dbReference type="Pfam" id="PF05426">
    <property type="entry name" value="Alginate_lyase"/>
    <property type="match status" value="1"/>
</dbReference>